<proteinExistence type="predicted"/>
<dbReference type="Proteomes" id="UP000004750">
    <property type="component" value="Unassembled WGS sequence"/>
</dbReference>
<feature type="chain" id="PRO_5003530153" description="Integrating conjugative element protein, PFL_4695 family" evidence="1">
    <location>
        <begin position="22"/>
        <end position="156"/>
    </location>
</feature>
<dbReference type="STRING" id="797473.HMPREF9080_02863"/>
<feature type="signal peptide" evidence="1">
    <location>
        <begin position="1"/>
        <end position="21"/>
    </location>
</feature>
<comment type="caution">
    <text evidence="2">The sequence shown here is derived from an EMBL/GenBank/DDBJ whole genome shotgun (WGS) entry which is preliminary data.</text>
</comment>
<dbReference type="HOGENOM" id="CLU_1683404_0_0_6"/>
<reference evidence="2 3" key="1">
    <citation type="submission" date="2011-08" db="EMBL/GenBank/DDBJ databases">
        <authorList>
            <person name="Weinstock G."/>
            <person name="Sodergren E."/>
            <person name="Clifton S."/>
            <person name="Fulton L."/>
            <person name="Fulton B."/>
            <person name="Courtney L."/>
            <person name="Fronick C."/>
            <person name="Harrison M."/>
            <person name="Strong C."/>
            <person name="Farmer C."/>
            <person name="Delahaunty K."/>
            <person name="Markovic C."/>
            <person name="Hall O."/>
            <person name="Minx P."/>
            <person name="Tomlinson C."/>
            <person name="Mitreva M."/>
            <person name="Hou S."/>
            <person name="Chen J."/>
            <person name="Wollam A."/>
            <person name="Pepin K.H."/>
            <person name="Johnson M."/>
            <person name="Bhonagiri V."/>
            <person name="Zhang X."/>
            <person name="Suruliraj S."/>
            <person name="Warren W."/>
            <person name="Chinwalla A."/>
            <person name="Mardis E.R."/>
            <person name="Wilson R.K."/>
        </authorList>
    </citation>
    <scope>NUCLEOTIDE SEQUENCE [LARGE SCALE GENOMIC DNA]</scope>
    <source>
        <strain evidence="2 3">F0432</strain>
    </source>
</reference>
<keyword evidence="1" id="KW-0732">Signal</keyword>
<protein>
    <recommendedName>
        <fullName evidence="4">Integrating conjugative element protein, PFL_4695 family</fullName>
    </recommendedName>
</protein>
<gene>
    <name evidence="2" type="ORF">HMPREF9080_02863</name>
</gene>
<dbReference type="RefSeq" id="WP_006986847.1">
    <property type="nucleotide sequence ID" value="NZ_JH417969.1"/>
</dbReference>
<dbReference type="EMBL" id="AGCM01000184">
    <property type="protein sequence ID" value="EHM50235.1"/>
    <property type="molecule type" value="Genomic_DNA"/>
</dbReference>
<evidence type="ECO:0008006" key="4">
    <source>
        <dbReference type="Google" id="ProtNLM"/>
    </source>
</evidence>
<sequence>MIRATLATAFLSAFVAAPLYADSTAPAPGVAAEAQISDADLAAEIKRLEVKPPQNGSFTAYYVTDVGADSAVPLKLALVGTDALSLSFLKKYATRLREEHYTVLLLGDGAVLQQFQTAYPGIYVERYELNNQLLLMLHMLGIRHYPALYDNGQVMP</sequence>
<name>G9ZJ94_9GAMM</name>
<accession>G9ZJ94</accession>
<evidence type="ECO:0000313" key="3">
    <source>
        <dbReference type="Proteomes" id="UP000004750"/>
    </source>
</evidence>
<evidence type="ECO:0000313" key="2">
    <source>
        <dbReference type="EMBL" id="EHM50235.1"/>
    </source>
</evidence>
<organism evidence="2 3">
    <name type="scientific">Cardiobacterium valvarum F0432</name>
    <dbReference type="NCBI Taxonomy" id="797473"/>
    <lineage>
        <taxon>Bacteria</taxon>
        <taxon>Pseudomonadati</taxon>
        <taxon>Pseudomonadota</taxon>
        <taxon>Gammaproteobacteria</taxon>
        <taxon>Cardiobacteriales</taxon>
        <taxon>Cardiobacteriaceae</taxon>
        <taxon>Cardiobacterium</taxon>
    </lineage>
</organism>
<dbReference type="AlphaFoldDB" id="G9ZJ94"/>
<evidence type="ECO:0000256" key="1">
    <source>
        <dbReference type="SAM" id="SignalP"/>
    </source>
</evidence>